<gene>
    <name evidence="1" type="ORF">UFOPK3278_00766</name>
</gene>
<organism evidence="1">
    <name type="scientific">freshwater metagenome</name>
    <dbReference type="NCBI Taxonomy" id="449393"/>
    <lineage>
        <taxon>unclassified sequences</taxon>
        <taxon>metagenomes</taxon>
        <taxon>ecological metagenomes</taxon>
    </lineage>
</organism>
<sequence length="202" mass="20524">MHKEKQGFGDSAIATLNTNAISAEELGVHGHYHVVCRDKAGNIKWEEEFPNLVVAAGKELMLNTLLRTSGTYTTVGPFLGLTNATLTPAATDTMTTLVGGGYEFINYTVGASAVRGTAVFAAATSSGSTPSNVTTSTAASITYTITGAGGTVYGCFLVTGSGAVSTQSSTAGTLYSEGNFATAKITTAGDTVSVTYSTTATS</sequence>
<protein>
    <submittedName>
        <fullName evidence="1">Unannotated protein</fullName>
    </submittedName>
</protein>
<name>A0A6J7BRA8_9ZZZZ</name>
<dbReference type="AlphaFoldDB" id="A0A6J7BRA8"/>
<proteinExistence type="predicted"/>
<accession>A0A6J7BRA8</accession>
<dbReference type="EMBL" id="CAFBIX010000026">
    <property type="protein sequence ID" value="CAB4848266.1"/>
    <property type="molecule type" value="Genomic_DNA"/>
</dbReference>
<evidence type="ECO:0000313" key="1">
    <source>
        <dbReference type="EMBL" id="CAB4848266.1"/>
    </source>
</evidence>
<reference evidence="1" key="1">
    <citation type="submission" date="2020-05" db="EMBL/GenBank/DDBJ databases">
        <authorList>
            <person name="Chiriac C."/>
            <person name="Salcher M."/>
            <person name="Ghai R."/>
            <person name="Kavagutti S V."/>
        </authorList>
    </citation>
    <scope>NUCLEOTIDE SEQUENCE</scope>
</reference>